<reference evidence="9 10" key="1">
    <citation type="journal article" date="2019" name="Nat. Ecol. Evol.">
        <title>Megaphylogeny resolves global patterns of mushroom evolution.</title>
        <authorList>
            <person name="Varga T."/>
            <person name="Krizsan K."/>
            <person name="Foldi C."/>
            <person name="Dima B."/>
            <person name="Sanchez-Garcia M."/>
            <person name="Sanchez-Ramirez S."/>
            <person name="Szollosi G.J."/>
            <person name="Szarkandi J.G."/>
            <person name="Papp V."/>
            <person name="Albert L."/>
            <person name="Andreopoulos W."/>
            <person name="Angelini C."/>
            <person name="Antonin V."/>
            <person name="Barry K.W."/>
            <person name="Bougher N.L."/>
            <person name="Buchanan P."/>
            <person name="Buyck B."/>
            <person name="Bense V."/>
            <person name="Catcheside P."/>
            <person name="Chovatia M."/>
            <person name="Cooper J."/>
            <person name="Damon W."/>
            <person name="Desjardin D."/>
            <person name="Finy P."/>
            <person name="Geml J."/>
            <person name="Haridas S."/>
            <person name="Hughes K."/>
            <person name="Justo A."/>
            <person name="Karasinski D."/>
            <person name="Kautmanova I."/>
            <person name="Kiss B."/>
            <person name="Kocsube S."/>
            <person name="Kotiranta H."/>
            <person name="LaButti K.M."/>
            <person name="Lechner B.E."/>
            <person name="Liimatainen K."/>
            <person name="Lipzen A."/>
            <person name="Lukacs Z."/>
            <person name="Mihaltcheva S."/>
            <person name="Morgado L.N."/>
            <person name="Niskanen T."/>
            <person name="Noordeloos M.E."/>
            <person name="Ohm R.A."/>
            <person name="Ortiz-Santana B."/>
            <person name="Ovrebo C."/>
            <person name="Racz N."/>
            <person name="Riley R."/>
            <person name="Savchenko A."/>
            <person name="Shiryaev A."/>
            <person name="Soop K."/>
            <person name="Spirin V."/>
            <person name="Szebenyi C."/>
            <person name="Tomsovsky M."/>
            <person name="Tulloss R.E."/>
            <person name="Uehling J."/>
            <person name="Grigoriev I.V."/>
            <person name="Vagvolgyi C."/>
            <person name="Papp T."/>
            <person name="Martin F.M."/>
            <person name="Miettinen O."/>
            <person name="Hibbett D.S."/>
            <person name="Nagy L.G."/>
        </authorList>
    </citation>
    <scope>NUCLEOTIDE SEQUENCE [LARGE SCALE GENOMIC DNA]</scope>
    <source>
        <strain evidence="9 10">CBS 962.96</strain>
    </source>
</reference>
<evidence type="ECO:0000256" key="6">
    <source>
        <dbReference type="SAM" id="MobiDB-lite"/>
    </source>
</evidence>
<feature type="compositionally biased region" description="Acidic residues" evidence="6">
    <location>
        <begin position="52"/>
        <end position="64"/>
    </location>
</feature>
<feature type="compositionally biased region" description="Basic and acidic residues" evidence="6">
    <location>
        <begin position="30"/>
        <end position="46"/>
    </location>
</feature>
<dbReference type="OrthoDB" id="10263597at2759"/>
<comment type="function">
    <text evidence="5">Required for synthesis of 60S ribosomal subunits and the transport of pre-ribosomes from the nucleoplasm to the cytoplasm.</text>
</comment>
<dbReference type="GO" id="GO:0005730">
    <property type="term" value="C:nucleolus"/>
    <property type="evidence" value="ECO:0007669"/>
    <property type="project" value="UniProtKB-SubCell"/>
</dbReference>
<feature type="region of interest" description="Disordered" evidence="6">
    <location>
        <begin position="154"/>
        <end position="221"/>
    </location>
</feature>
<dbReference type="Proteomes" id="UP000297245">
    <property type="component" value="Unassembled WGS sequence"/>
</dbReference>
<keyword evidence="10" id="KW-1185">Reference proteome</keyword>
<feature type="compositionally biased region" description="Basic and acidic residues" evidence="6">
    <location>
        <begin position="88"/>
        <end position="107"/>
    </location>
</feature>
<dbReference type="Pfam" id="PF03914">
    <property type="entry name" value="CBF"/>
    <property type="match status" value="1"/>
</dbReference>
<dbReference type="PANTHER" id="PTHR14428:SF5">
    <property type="entry name" value="NUCLEOLAR COMPLEX PROTEIN 3 HOMOLOG"/>
    <property type="match status" value="1"/>
</dbReference>
<dbReference type="PANTHER" id="PTHR14428">
    <property type="entry name" value="NUCLEOLAR COMPLEX PROTEIN 3"/>
    <property type="match status" value="1"/>
</dbReference>
<dbReference type="EMBL" id="ML179327">
    <property type="protein sequence ID" value="THU90726.1"/>
    <property type="molecule type" value="Genomic_DNA"/>
</dbReference>
<dbReference type="InterPro" id="IPR011501">
    <property type="entry name" value="Noc3_N"/>
</dbReference>
<keyword evidence="5" id="KW-0690">Ribosome biogenesis</keyword>
<evidence type="ECO:0000256" key="4">
    <source>
        <dbReference type="ARBA" id="ARBA00023242"/>
    </source>
</evidence>
<name>A0A4S8LN10_DENBC</name>
<comment type="similarity">
    <text evidence="2 5">Belongs to the CBF/MAK21 family.</text>
</comment>
<feature type="compositionally biased region" description="Polar residues" evidence="6">
    <location>
        <begin position="182"/>
        <end position="196"/>
    </location>
</feature>
<sequence length="813" mass="91130">MAKSSKRPLSTTQPSSSKKRKLGSNTKPSFLEKKYKGKERAADRDTIPIPNADDDEDFDVSDQDLEVFQQYGQAVHFLSYLDREGISRSKKETDRLHQLNKPVREAPIDDDLPSVHSHDEDDGVWDSDEEEEQIEFFDNEKGDIDSDAEMSYEAVPRKLPKTSQKEQRGILRLPIKLPDGQIQDTGRISTSPSTHSDSTESRLDQGSKNAQPSRRDDVATGARFGRPAVIDVVTNESRKMKIQAAKEQIASICQEVVADPENSLGLLRRLHTFSLPSISSPTHPEPVANDTLIRKLAILSQLAVFKDIIPGYRIRGLTDKEKGEKVSQAVARTREWEQGLVSVYQSYLRSLEQELKAHSELSEVSLQCICTLLTELTHFNFRVNLMSCVVAQLSRNSWTAASEHCLNALNTVFREDLSGVASLEVVRLLNRMIKEKRFKINPIVLSCLFNLRLKNELGVRSSETRTDKGTTTSAKMKSKGKEAARRAKGKPTEQPHLSKKAKKVLKETKEIEREFRDAEAEVDKEERAVTHTETLKHLFVLYFGILKNPKPTPLLTAALEGIAKYAHLVNIDFFKDLMKVLKGHIERDDDEYEDGNVIPDEQKTKCRLLCIVTAFELLSGQGESLNIDLNDFITHLYAIILPLALMPNIDMLPTSSSKPNHDPRNPRGIAPNPNVPSRSPSPSSSVSTGDMLFKALSIAFGPRTLGKSMVSSSRTSAFVKRLLIASVHWPASLALRSLSFAQGLIARDPKLEALLTTEERTFDGVYRPEVDDPQLCNAFGTCLWELKMLETNHLDPRVRAEARNLMEFDGGAR</sequence>
<evidence type="ECO:0000259" key="7">
    <source>
        <dbReference type="Pfam" id="PF03914"/>
    </source>
</evidence>
<dbReference type="AlphaFoldDB" id="A0A4S8LN10"/>
<evidence type="ECO:0000256" key="5">
    <source>
        <dbReference type="PIRNR" id="PIRNR028977"/>
    </source>
</evidence>
<feature type="compositionally biased region" description="Low complexity" evidence="6">
    <location>
        <begin position="671"/>
        <end position="687"/>
    </location>
</feature>
<feature type="region of interest" description="Disordered" evidence="6">
    <location>
        <begin position="1"/>
        <end position="64"/>
    </location>
</feature>
<proteinExistence type="inferred from homology"/>
<dbReference type="PIRSF" id="PIRSF028977">
    <property type="entry name" value="Nucleolar_complex_p3"/>
    <property type="match status" value="1"/>
</dbReference>
<dbReference type="GO" id="GO:0042254">
    <property type="term" value="P:ribosome biogenesis"/>
    <property type="evidence" value="ECO:0007669"/>
    <property type="project" value="UniProtKB-KW"/>
</dbReference>
<feature type="domain" description="CCAAT-binding factor" evidence="7">
    <location>
        <begin position="608"/>
        <end position="800"/>
    </location>
</feature>
<accession>A0A4S8LN10</accession>
<dbReference type="InterPro" id="IPR016903">
    <property type="entry name" value="Nucleolar_cplx-assoc_3"/>
</dbReference>
<evidence type="ECO:0000313" key="9">
    <source>
        <dbReference type="EMBL" id="THU90726.1"/>
    </source>
</evidence>
<comment type="subcellular location">
    <subcellularLocation>
        <location evidence="1 5">Nucleus</location>
        <location evidence="1 5">Nucleolus</location>
    </subcellularLocation>
</comment>
<evidence type="ECO:0000256" key="3">
    <source>
        <dbReference type="ARBA" id="ARBA00023054"/>
    </source>
</evidence>
<evidence type="ECO:0000259" key="8">
    <source>
        <dbReference type="Pfam" id="PF07540"/>
    </source>
</evidence>
<keyword evidence="4" id="KW-0539">Nucleus</keyword>
<dbReference type="Pfam" id="PF07540">
    <property type="entry name" value="NOC3p"/>
    <property type="match status" value="1"/>
</dbReference>
<feature type="region of interest" description="Disordered" evidence="6">
    <location>
        <begin position="460"/>
        <end position="503"/>
    </location>
</feature>
<organism evidence="9 10">
    <name type="scientific">Dendrothele bispora (strain CBS 962.96)</name>
    <dbReference type="NCBI Taxonomy" id="1314807"/>
    <lineage>
        <taxon>Eukaryota</taxon>
        <taxon>Fungi</taxon>
        <taxon>Dikarya</taxon>
        <taxon>Basidiomycota</taxon>
        <taxon>Agaricomycotina</taxon>
        <taxon>Agaricomycetes</taxon>
        <taxon>Agaricomycetidae</taxon>
        <taxon>Agaricales</taxon>
        <taxon>Agaricales incertae sedis</taxon>
        <taxon>Dendrothele</taxon>
    </lineage>
</organism>
<keyword evidence="3" id="KW-0175">Coiled coil</keyword>
<feature type="compositionally biased region" description="Basic and acidic residues" evidence="6">
    <location>
        <begin position="479"/>
        <end position="493"/>
    </location>
</feature>
<feature type="region of interest" description="Disordered" evidence="6">
    <location>
        <begin position="88"/>
        <end position="131"/>
    </location>
</feature>
<dbReference type="InterPro" id="IPR005612">
    <property type="entry name" value="CCAAT-binding_factor"/>
</dbReference>
<feature type="domain" description="Nucleolar complex-associated protein 3 N-terminal" evidence="8">
    <location>
        <begin position="245"/>
        <end position="347"/>
    </location>
</feature>
<feature type="region of interest" description="Disordered" evidence="6">
    <location>
        <begin position="654"/>
        <end position="688"/>
    </location>
</feature>
<feature type="compositionally biased region" description="Acidic residues" evidence="6">
    <location>
        <begin position="120"/>
        <end position="131"/>
    </location>
</feature>
<evidence type="ECO:0000256" key="2">
    <source>
        <dbReference type="ARBA" id="ARBA00007797"/>
    </source>
</evidence>
<protein>
    <recommendedName>
        <fullName evidence="5">Nucleolar complex-associated protein 3</fullName>
    </recommendedName>
</protein>
<feature type="compositionally biased region" description="Polar residues" evidence="6">
    <location>
        <begin position="7"/>
        <end position="16"/>
    </location>
</feature>
<evidence type="ECO:0000256" key="1">
    <source>
        <dbReference type="ARBA" id="ARBA00004604"/>
    </source>
</evidence>
<dbReference type="GO" id="GO:0003682">
    <property type="term" value="F:chromatin binding"/>
    <property type="evidence" value="ECO:0007669"/>
    <property type="project" value="TreeGrafter"/>
</dbReference>
<dbReference type="GO" id="GO:0006270">
    <property type="term" value="P:DNA replication initiation"/>
    <property type="evidence" value="ECO:0007669"/>
    <property type="project" value="TreeGrafter"/>
</dbReference>
<evidence type="ECO:0000313" key="10">
    <source>
        <dbReference type="Proteomes" id="UP000297245"/>
    </source>
</evidence>
<gene>
    <name evidence="9" type="ORF">K435DRAFT_841359</name>
</gene>